<dbReference type="Pfam" id="PF01061">
    <property type="entry name" value="ABC2_membrane"/>
    <property type="match status" value="1"/>
</dbReference>
<evidence type="ECO:0000259" key="6">
    <source>
        <dbReference type="PROSITE" id="PS51012"/>
    </source>
</evidence>
<evidence type="ECO:0000313" key="7">
    <source>
        <dbReference type="EMBL" id="GAG44908.1"/>
    </source>
</evidence>
<keyword evidence="2 5" id="KW-0812">Transmembrane</keyword>
<reference evidence="7" key="1">
    <citation type="journal article" date="2014" name="Front. Microbiol.">
        <title>High frequency of phylogenetically diverse reductive dehalogenase-homologous genes in deep subseafloor sedimentary metagenomes.</title>
        <authorList>
            <person name="Kawai M."/>
            <person name="Futagami T."/>
            <person name="Toyoda A."/>
            <person name="Takaki Y."/>
            <person name="Nishi S."/>
            <person name="Hori S."/>
            <person name="Arai W."/>
            <person name="Tsubouchi T."/>
            <person name="Morono Y."/>
            <person name="Uchiyama I."/>
            <person name="Ito T."/>
            <person name="Fujiyama A."/>
            <person name="Inagaki F."/>
            <person name="Takami H."/>
        </authorList>
    </citation>
    <scope>NUCLEOTIDE SEQUENCE</scope>
    <source>
        <strain evidence="7">Expedition CK06-06</strain>
    </source>
</reference>
<organism evidence="7">
    <name type="scientific">marine sediment metagenome</name>
    <dbReference type="NCBI Taxonomy" id="412755"/>
    <lineage>
        <taxon>unclassified sequences</taxon>
        <taxon>metagenomes</taxon>
        <taxon>ecological metagenomes</taxon>
    </lineage>
</organism>
<evidence type="ECO:0000256" key="5">
    <source>
        <dbReference type="SAM" id="Phobius"/>
    </source>
</evidence>
<keyword evidence="3 5" id="KW-1133">Transmembrane helix</keyword>
<dbReference type="InterPro" id="IPR000412">
    <property type="entry name" value="ABC_2_transport"/>
</dbReference>
<sequence>MSSAWALLALPLALLAGLMFASIAMVFTSIAPAIHTFNYYFTLFLTPMFFFSGIFFPLDNFDPIVQDLSWIAPLTPVANLMRAVISGEPGEGAWWGLAIIVGIIAVFFPLSLVLMRRRLLK</sequence>
<dbReference type="GO" id="GO:0043190">
    <property type="term" value="C:ATP-binding cassette (ABC) transporter complex"/>
    <property type="evidence" value="ECO:0007669"/>
    <property type="project" value="InterPro"/>
</dbReference>
<dbReference type="EMBL" id="BARS01056694">
    <property type="protein sequence ID" value="GAG44908.1"/>
    <property type="molecule type" value="Genomic_DNA"/>
</dbReference>
<feature type="domain" description="ABC transmembrane type-2" evidence="6">
    <location>
        <begin position="1"/>
        <end position="118"/>
    </location>
</feature>
<dbReference type="PANTHER" id="PTHR43229:SF2">
    <property type="entry name" value="NODULATION PROTEIN J"/>
    <property type="match status" value="1"/>
</dbReference>
<evidence type="ECO:0000256" key="2">
    <source>
        <dbReference type="ARBA" id="ARBA00022692"/>
    </source>
</evidence>
<feature type="transmembrane region" description="Helical" evidence="5">
    <location>
        <begin position="38"/>
        <end position="56"/>
    </location>
</feature>
<proteinExistence type="predicted"/>
<keyword evidence="4 5" id="KW-0472">Membrane</keyword>
<feature type="transmembrane region" description="Helical" evidence="5">
    <location>
        <begin position="93"/>
        <end position="115"/>
    </location>
</feature>
<dbReference type="GO" id="GO:0140359">
    <property type="term" value="F:ABC-type transporter activity"/>
    <property type="evidence" value="ECO:0007669"/>
    <property type="project" value="InterPro"/>
</dbReference>
<dbReference type="PANTHER" id="PTHR43229">
    <property type="entry name" value="NODULATION PROTEIN J"/>
    <property type="match status" value="1"/>
</dbReference>
<protein>
    <recommendedName>
        <fullName evidence="6">ABC transmembrane type-2 domain-containing protein</fullName>
    </recommendedName>
</protein>
<dbReference type="PROSITE" id="PS51012">
    <property type="entry name" value="ABC_TM2"/>
    <property type="match status" value="1"/>
</dbReference>
<comment type="subcellular location">
    <subcellularLocation>
        <location evidence="1">Membrane</location>
        <topology evidence="1">Multi-pass membrane protein</topology>
    </subcellularLocation>
</comment>
<accession>X0Y851</accession>
<dbReference type="InterPro" id="IPR013525">
    <property type="entry name" value="ABC2_TM"/>
</dbReference>
<name>X0Y851_9ZZZZ</name>
<evidence type="ECO:0000256" key="4">
    <source>
        <dbReference type="ARBA" id="ARBA00023136"/>
    </source>
</evidence>
<dbReference type="InterPro" id="IPR047817">
    <property type="entry name" value="ABC2_TM_bact-type"/>
</dbReference>
<gene>
    <name evidence="7" type="ORF">S01H1_83404</name>
</gene>
<dbReference type="InterPro" id="IPR051784">
    <property type="entry name" value="Nod_factor_ABC_transporter"/>
</dbReference>
<evidence type="ECO:0000256" key="1">
    <source>
        <dbReference type="ARBA" id="ARBA00004141"/>
    </source>
</evidence>
<comment type="caution">
    <text evidence="7">The sequence shown here is derived from an EMBL/GenBank/DDBJ whole genome shotgun (WGS) entry which is preliminary data.</text>
</comment>
<dbReference type="PRINTS" id="PR00164">
    <property type="entry name" value="ABC2TRNSPORT"/>
</dbReference>
<evidence type="ECO:0000256" key="3">
    <source>
        <dbReference type="ARBA" id="ARBA00022989"/>
    </source>
</evidence>
<dbReference type="AlphaFoldDB" id="X0Y851"/>